<dbReference type="InterPro" id="IPR003340">
    <property type="entry name" value="B3_DNA-bd"/>
</dbReference>
<keyword evidence="5 10" id="KW-0238">DNA-binding</keyword>
<comment type="subcellular location">
    <subcellularLocation>
        <location evidence="1 10">Nucleus</location>
    </subcellularLocation>
</comment>
<feature type="domain" description="TF-B3" evidence="12">
    <location>
        <begin position="121"/>
        <end position="223"/>
    </location>
</feature>
<dbReference type="PANTHER" id="PTHR31384">
    <property type="entry name" value="AUXIN RESPONSE FACTOR 4-RELATED"/>
    <property type="match status" value="1"/>
</dbReference>
<comment type="subunit">
    <text evidence="3 10">Homodimers and heterodimers.</text>
</comment>
<keyword evidence="15" id="KW-1185">Reference proteome</keyword>
<evidence type="ECO:0000256" key="2">
    <source>
        <dbReference type="ARBA" id="ARBA00007853"/>
    </source>
</evidence>
<dbReference type="AlphaFoldDB" id="A0ABD1H9Z3"/>
<dbReference type="Proteomes" id="UP001567538">
    <property type="component" value="Unassembled WGS sequence"/>
</dbReference>
<evidence type="ECO:0000256" key="5">
    <source>
        <dbReference type="ARBA" id="ARBA00023125"/>
    </source>
</evidence>
<feature type="compositionally biased region" description="Polar residues" evidence="11">
    <location>
        <begin position="513"/>
        <end position="527"/>
    </location>
</feature>
<name>A0ABD1H9Z3_SALDI</name>
<dbReference type="SMART" id="SM01019">
    <property type="entry name" value="B3"/>
    <property type="match status" value="1"/>
</dbReference>
<dbReference type="Pfam" id="PF02362">
    <property type="entry name" value="B3"/>
    <property type="match status" value="1"/>
</dbReference>
<evidence type="ECO:0000256" key="3">
    <source>
        <dbReference type="ARBA" id="ARBA00011726"/>
    </source>
</evidence>
<evidence type="ECO:0000259" key="13">
    <source>
        <dbReference type="PROSITE" id="PS51745"/>
    </source>
</evidence>
<dbReference type="GO" id="GO:0051301">
    <property type="term" value="P:cell division"/>
    <property type="evidence" value="ECO:0007669"/>
    <property type="project" value="UniProtKB-ARBA"/>
</dbReference>
<dbReference type="InterPro" id="IPR010525">
    <property type="entry name" value="ARF_dom"/>
</dbReference>
<dbReference type="PANTHER" id="PTHR31384:SF39">
    <property type="entry name" value="AUXIN RESPONSE FACTOR"/>
    <property type="match status" value="1"/>
</dbReference>
<feature type="compositionally biased region" description="Low complexity" evidence="11">
    <location>
        <begin position="528"/>
        <end position="543"/>
    </location>
</feature>
<evidence type="ECO:0000313" key="15">
    <source>
        <dbReference type="Proteomes" id="UP001567538"/>
    </source>
</evidence>
<evidence type="ECO:0000256" key="1">
    <source>
        <dbReference type="ARBA" id="ARBA00004123"/>
    </source>
</evidence>
<dbReference type="InterPro" id="IPR044835">
    <property type="entry name" value="ARF_plant"/>
</dbReference>
<comment type="caution">
    <text evidence="14">The sequence shown here is derived from an EMBL/GenBank/DDBJ whole genome shotgun (WGS) entry which is preliminary data.</text>
</comment>
<dbReference type="InterPro" id="IPR015300">
    <property type="entry name" value="DNA-bd_pseudobarrel_sf"/>
</dbReference>
<evidence type="ECO:0000256" key="11">
    <source>
        <dbReference type="SAM" id="MobiDB-lite"/>
    </source>
</evidence>
<organism evidence="14 15">
    <name type="scientific">Salvia divinorum</name>
    <name type="common">Maria pastora</name>
    <name type="synonym">Diviner's sage</name>
    <dbReference type="NCBI Taxonomy" id="28513"/>
    <lineage>
        <taxon>Eukaryota</taxon>
        <taxon>Viridiplantae</taxon>
        <taxon>Streptophyta</taxon>
        <taxon>Embryophyta</taxon>
        <taxon>Tracheophyta</taxon>
        <taxon>Spermatophyta</taxon>
        <taxon>Magnoliopsida</taxon>
        <taxon>eudicotyledons</taxon>
        <taxon>Gunneridae</taxon>
        <taxon>Pentapetalae</taxon>
        <taxon>asterids</taxon>
        <taxon>lamiids</taxon>
        <taxon>Lamiales</taxon>
        <taxon>Lamiaceae</taxon>
        <taxon>Nepetoideae</taxon>
        <taxon>Mentheae</taxon>
        <taxon>Salviinae</taxon>
        <taxon>Salvia</taxon>
        <taxon>Salvia subgen. Calosphace</taxon>
    </lineage>
</organism>
<keyword evidence="8 10" id="KW-0927">Auxin signaling pathway</keyword>
<keyword evidence="4 10" id="KW-0805">Transcription regulation</keyword>
<dbReference type="GO" id="GO:0048829">
    <property type="term" value="P:root cap development"/>
    <property type="evidence" value="ECO:0007669"/>
    <property type="project" value="UniProtKB-ARBA"/>
</dbReference>
<dbReference type="GO" id="GO:0007389">
    <property type="term" value="P:pattern specification process"/>
    <property type="evidence" value="ECO:0007669"/>
    <property type="project" value="UniProtKB-ARBA"/>
</dbReference>
<feature type="domain" description="PB1" evidence="13">
    <location>
        <begin position="565"/>
        <end position="643"/>
    </location>
</feature>
<dbReference type="Gene3D" id="2.40.330.10">
    <property type="entry name" value="DNA-binding pseudobarrel domain"/>
    <property type="match status" value="1"/>
</dbReference>
<sequence>MINVMHSLSKPMNPMENCLDPQLWQACAGGMAQIPPPNSKVYYFPQGHAEHANENVDFMKFPRSTPLMLCRVASIRYLADSESDEVFAKIRLVPLVGNESGVCDDERGVDRKEVREKTNSFAKTLTQSDANNGGGFSVPRYCAETIFPRLDYSADPPVQTILVKDVHGLVWKFRHIYRGTPRRHLLTTGWSNFVNHKKLVAGDSIVFLRADNGDLCVGIRRAKRGIGGGGIPALHGGLSGFLGESVGLCRRRRGGELGLKESVNVNAEVVVEAASVAANGQPFEVVYYPRTGSPEFVVRESAVRAAMRVQWCSGMRFKMAFETEDSSRISWFMGTISSAQVDDPIHWPNSPWRLLQVVWDEPDLLHNVKRVNPWLVESVSNMAAGHGLSPFSPPRKRPRLPQPTEFQLPMGTLVTLSPSSPLCFLPDHIPAGVQGARHARSEKLQPFDFKLLDYAGQFPRLLTSYPLQNPNCDALSCSLKMGSSPHDVKKNNEAKTPMFLLFGQPILTAEQISQSHSADTEGNNSSDGNQGNTANASNASGSAVIQNFPPEASSDGEFPRFKDQTGQCKVFVESEDVGRTLDLAMMCSYEELYRKLSAMFCMERSEMSSSVLYNDACGNVKHIGDEPFSDFIKNARKLTIVMDSGSVSLGN</sequence>
<evidence type="ECO:0000313" key="14">
    <source>
        <dbReference type="EMBL" id="KAL1553227.1"/>
    </source>
</evidence>
<evidence type="ECO:0000256" key="8">
    <source>
        <dbReference type="ARBA" id="ARBA00023294"/>
    </source>
</evidence>
<dbReference type="Gene3D" id="3.10.20.90">
    <property type="entry name" value="Phosphatidylinositol 3-kinase Catalytic Subunit, Chain A, domain 1"/>
    <property type="match status" value="1"/>
</dbReference>
<dbReference type="SUPFAM" id="SSF101936">
    <property type="entry name" value="DNA-binding pseudobarrel domain"/>
    <property type="match status" value="1"/>
</dbReference>
<comment type="similarity">
    <text evidence="2 10">Belongs to the ARF family.</text>
</comment>
<evidence type="ECO:0000256" key="10">
    <source>
        <dbReference type="RuleBase" id="RU004561"/>
    </source>
</evidence>
<dbReference type="FunFam" id="2.40.330.10:FF:000001">
    <property type="entry name" value="Auxin response factor"/>
    <property type="match status" value="1"/>
</dbReference>
<dbReference type="Pfam" id="PF06507">
    <property type="entry name" value="ARF_AD"/>
    <property type="match status" value="1"/>
</dbReference>
<dbReference type="EMBL" id="JBEAFC010000006">
    <property type="protein sequence ID" value="KAL1553227.1"/>
    <property type="molecule type" value="Genomic_DNA"/>
</dbReference>
<protein>
    <recommendedName>
        <fullName evidence="10">Auxin response factor</fullName>
    </recommendedName>
</protein>
<evidence type="ECO:0000256" key="9">
    <source>
        <dbReference type="ARBA" id="ARBA00037697"/>
    </source>
</evidence>
<comment type="function">
    <text evidence="9">Auxin response factors (ARFs) are transcriptional factors that bind specifically to the DNA sequence 5'-TGTCTC-3' found in the auxin-responsive promoter elements (AuxREs). Could act as transcriptional activator or repressor. Formation of heterodimers with Aux/IAA proteins may alter their ability to modulate early auxin response genes expression.</text>
</comment>
<dbReference type="CDD" id="cd10017">
    <property type="entry name" value="B3_DNA"/>
    <property type="match status" value="1"/>
</dbReference>
<dbReference type="PROSITE" id="PS50863">
    <property type="entry name" value="B3"/>
    <property type="match status" value="1"/>
</dbReference>
<accession>A0ABD1H9Z3</accession>
<evidence type="ECO:0000256" key="4">
    <source>
        <dbReference type="ARBA" id="ARBA00023015"/>
    </source>
</evidence>
<keyword evidence="7 10" id="KW-0539">Nucleus</keyword>
<proteinExistence type="inferred from homology"/>
<dbReference type="PROSITE" id="PS51745">
    <property type="entry name" value="PB1"/>
    <property type="match status" value="1"/>
</dbReference>
<evidence type="ECO:0000256" key="7">
    <source>
        <dbReference type="ARBA" id="ARBA00023242"/>
    </source>
</evidence>
<evidence type="ECO:0000256" key="6">
    <source>
        <dbReference type="ARBA" id="ARBA00023163"/>
    </source>
</evidence>
<keyword evidence="6 10" id="KW-0804">Transcription</keyword>
<dbReference type="GO" id="GO:0005634">
    <property type="term" value="C:nucleus"/>
    <property type="evidence" value="ECO:0007669"/>
    <property type="project" value="UniProtKB-SubCell"/>
</dbReference>
<reference evidence="14 15" key="1">
    <citation type="submission" date="2024-06" db="EMBL/GenBank/DDBJ databases">
        <title>A chromosome level genome sequence of Diviner's sage (Salvia divinorum).</title>
        <authorList>
            <person name="Ford S.A."/>
            <person name="Ro D.-K."/>
            <person name="Ness R.W."/>
            <person name="Phillips M.A."/>
        </authorList>
    </citation>
    <scope>NUCLEOTIDE SEQUENCE [LARGE SCALE GENOMIC DNA]</scope>
    <source>
        <strain evidence="14">SAF-2024a</strain>
        <tissue evidence="14">Leaf</tissue>
    </source>
</reference>
<dbReference type="InterPro" id="IPR053793">
    <property type="entry name" value="PB1-like"/>
</dbReference>
<evidence type="ECO:0000259" key="12">
    <source>
        <dbReference type="PROSITE" id="PS50863"/>
    </source>
</evidence>
<dbReference type="Gene3D" id="2.30.30.1040">
    <property type="match status" value="1"/>
</dbReference>
<gene>
    <name evidence="14" type="ORF">AAHA92_13928</name>
</gene>
<dbReference type="GO" id="GO:0003677">
    <property type="term" value="F:DNA binding"/>
    <property type="evidence" value="ECO:0007669"/>
    <property type="project" value="UniProtKB-KW"/>
</dbReference>
<feature type="region of interest" description="Disordered" evidence="11">
    <location>
        <begin position="513"/>
        <end position="559"/>
    </location>
</feature>
<dbReference type="FunFam" id="2.30.30.1040:FF:000002">
    <property type="entry name" value="Auxin response factor"/>
    <property type="match status" value="1"/>
</dbReference>
<dbReference type="GO" id="GO:0009734">
    <property type="term" value="P:auxin-activated signaling pathway"/>
    <property type="evidence" value="ECO:0007669"/>
    <property type="project" value="UniProtKB-KW"/>
</dbReference>